<keyword evidence="6 7" id="KW-0472">Membrane</keyword>
<evidence type="ECO:0000256" key="2">
    <source>
        <dbReference type="ARBA" id="ARBA00006683"/>
    </source>
</evidence>
<name>A0A4Y9ACM7_9BACI</name>
<comment type="subcellular location">
    <subcellularLocation>
        <location evidence="1">Cell membrane</location>
        <topology evidence="1">Multi-pass membrane protein</topology>
    </subcellularLocation>
</comment>
<feature type="transmembrane region" description="Helical" evidence="7">
    <location>
        <begin position="175"/>
        <end position="199"/>
    </location>
</feature>
<dbReference type="GO" id="GO:0005886">
    <property type="term" value="C:plasma membrane"/>
    <property type="evidence" value="ECO:0007669"/>
    <property type="project" value="UniProtKB-SubCell"/>
</dbReference>
<sequence>MEETISLKEIFEVIKKRILLIISFIVGAAVIAAVLSYFFLTPTYESSSMFVVNQKEQDTSSQYTTNEIQTNVELINTYNVIIKSPAILENVIEELDLGYSVGQLESNLNVSSAENSQVVTVTATDPDPGRATNIANATVQIFQQEIPDILNVNNVSILSEAEVGSNPTPVSPKPLLNIAIAIVLGGMVGVGLAFLLEYLDNTIKTEKDIEDKLGVPVLGVISHVSDSDIQVDQFQLAQSRRRGEFNGAQKEVN</sequence>
<evidence type="ECO:0000256" key="6">
    <source>
        <dbReference type="ARBA" id="ARBA00023136"/>
    </source>
</evidence>
<comment type="caution">
    <text evidence="10">The sequence shown here is derived from an EMBL/GenBank/DDBJ whole genome shotgun (WGS) entry which is preliminary data.</text>
</comment>
<dbReference type="PANTHER" id="PTHR32309:SF13">
    <property type="entry name" value="FERRIC ENTEROBACTIN TRANSPORT PROTEIN FEPE"/>
    <property type="match status" value="1"/>
</dbReference>
<evidence type="ECO:0000259" key="9">
    <source>
        <dbReference type="Pfam" id="PF13807"/>
    </source>
</evidence>
<evidence type="ECO:0000256" key="1">
    <source>
        <dbReference type="ARBA" id="ARBA00004651"/>
    </source>
</evidence>
<keyword evidence="11" id="KW-1185">Reference proteome</keyword>
<dbReference type="InterPro" id="IPR003856">
    <property type="entry name" value="LPS_length_determ_N"/>
</dbReference>
<dbReference type="InterPro" id="IPR050445">
    <property type="entry name" value="Bact_polysacc_biosynth/exp"/>
</dbReference>
<dbReference type="Pfam" id="PF02706">
    <property type="entry name" value="Wzz"/>
    <property type="match status" value="1"/>
</dbReference>
<feature type="domain" description="Tyrosine-protein kinase G-rich" evidence="9">
    <location>
        <begin position="145"/>
        <end position="195"/>
    </location>
</feature>
<dbReference type="AlphaFoldDB" id="A0A4Y9ACM7"/>
<evidence type="ECO:0000256" key="3">
    <source>
        <dbReference type="ARBA" id="ARBA00022475"/>
    </source>
</evidence>
<proteinExistence type="inferred from homology"/>
<gene>
    <name evidence="10" type="ORF">E4U82_08930</name>
</gene>
<dbReference type="EMBL" id="SRHY01000011">
    <property type="protein sequence ID" value="TFJ93062.1"/>
    <property type="molecule type" value="Genomic_DNA"/>
</dbReference>
<dbReference type="RefSeq" id="WP_135109856.1">
    <property type="nucleotide sequence ID" value="NZ_SRHY01000011.1"/>
</dbReference>
<keyword evidence="5 7" id="KW-1133">Transmembrane helix</keyword>
<dbReference type="OrthoDB" id="2360475at2"/>
<evidence type="ECO:0000256" key="4">
    <source>
        <dbReference type="ARBA" id="ARBA00022692"/>
    </source>
</evidence>
<dbReference type="PANTHER" id="PTHR32309">
    <property type="entry name" value="TYROSINE-PROTEIN KINASE"/>
    <property type="match status" value="1"/>
</dbReference>
<evidence type="ECO:0000313" key="11">
    <source>
        <dbReference type="Proteomes" id="UP000298484"/>
    </source>
</evidence>
<evidence type="ECO:0000259" key="8">
    <source>
        <dbReference type="Pfam" id="PF02706"/>
    </source>
</evidence>
<feature type="transmembrane region" description="Helical" evidence="7">
    <location>
        <begin position="18"/>
        <end position="40"/>
    </location>
</feature>
<dbReference type="Pfam" id="PF13807">
    <property type="entry name" value="GNVR"/>
    <property type="match status" value="1"/>
</dbReference>
<evidence type="ECO:0000256" key="7">
    <source>
        <dbReference type="SAM" id="Phobius"/>
    </source>
</evidence>
<accession>A0A4Y9ACM7</accession>
<organism evidence="10 11">
    <name type="scientific">Lentibacillus salicampi</name>
    <dbReference type="NCBI Taxonomy" id="175306"/>
    <lineage>
        <taxon>Bacteria</taxon>
        <taxon>Bacillati</taxon>
        <taxon>Bacillota</taxon>
        <taxon>Bacilli</taxon>
        <taxon>Bacillales</taxon>
        <taxon>Bacillaceae</taxon>
        <taxon>Lentibacillus</taxon>
    </lineage>
</organism>
<evidence type="ECO:0000313" key="10">
    <source>
        <dbReference type="EMBL" id="TFJ93062.1"/>
    </source>
</evidence>
<reference evidence="10 11" key="1">
    <citation type="submission" date="2019-03" db="EMBL/GenBank/DDBJ databases">
        <title>Genome sequence of Lentibacillus salicampi ATCC BAA-719.</title>
        <authorList>
            <person name="Maclea K.S."/>
            <person name="Simoes Junior M."/>
        </authorList>
    </citation>
    <scope>NUCLEOTIDE SEQUENCE [LARGE SCALE GENOMIC DNA]</scope>
    <source>
        <strain evidence="10 11">ATCC BAA-719</strain>
    </source>
</reference>
<keyword evidence="3" id="KW-1003">Cell membrane</keyword>
<dbReference type="InterPro" id="IPR032807">
    <property type="entry name" value="GNVR"/>
</dbReference>
<protein>
    <submittedName>
        <fullName evidence="10">Capsular biosynthesis protein</fullName>
    </submittedName>
</protein>
<dbReference type="GO" id="GO:0004713">
    <property type="term" value="F:protein tyrosine kinase activity"/>
    <property type="evidence" value="ECO:0007669"/>
    <property type="project" value="TreeGrafter"/>
</dbReference>
<comment type="similarity">
    <text evidence="2">Belongs to the CpsC/CapA family.</text>
</comment>
<feature type="domain" description="Polysaccharide chain length determinant N-terminal" evidence="8">
    <location>
        <begin position="3"/>
        <end position="95"/>
    </location>
</feature>
<dbReference type="Proteomes" id="UP000298484">
    <property type="component" value="Unassembled WGS sequence"/>
</dbReference>
<keyword evidence="4 7" id="KW-0812">Transmembrane</keyword>
<evidence type="ECO:0000256" key="5">
    <source>
        <dbReference type="ARBA" id="ARBA00022989"/>
    </source>
</evidence>